<organism evidence="1 2">
    <name type="scientific">Occultella gossypii</name>
    <dbReference type="NCBI Taxonomy" id="2800820"/>
    <lineage>
        <taxon>Bacteria</taxon>
        <taxon>Bacillati</taxon>
        <taxon>Actinomycetota</taxon>
        <taxon>Actinomycetes</taxon>
        <taxon>Micrococcales</taxon>
        <taxon>Ruaniaceae</taxon>
        <taxon>Occultella</taxon>
    </lineage>
</organism>
<dbReference type="InterPro" id="IPR009061">
    <property type="entry name" value="DNA-bd_dom_put_sf"/>
</dbReference>
<dbReference type="RefSeq" id="WP_223406851.1">
    <property type="nucleotide sequence ID" value="NZ_JAGSHT010000013.1"/>
</dbReference>
<proteinExistence type="predicted"/>
<evidence type="ECO:0000313" key="2">
    <source>
        <dbReference type="Proteomes" id="UP000826651"/>
    </source>
</evidence>
<evidence type="ECO:0008006" key="3">
    <source>
        <dbReference type="Google" id="ProtNLM"/>
    </source>
</evidence>
<accession>A0ABS7SA66</accession>
<reference evidence="1 2" key="1">
    <citation type="submission" date="2021-04" db="EMBL/GenBank/DDBJ databases">
        <title>Ruania sp. nov., isolated from sandy soil of mangrove forest.</title>
        <authorList>
            <person name="Ge X."/>
            <person name="Huang R."/>
            <person name="Liu W."/>
        </authorList>
    </citation>
    <scope>NUCLEOTIDE SEQUENCE [LARGE SCALE GENOMIC DNA]</scope>
    <source>
        <strain evidence="1 2">N2-46</strain>
    </source>
</reference>
<sequence length="70" mass="7925">MSSFTFQPGAFSREMAAAYLAGASVRKVDEWEKKGLLVGLALDGRRVYTREELDRFIASRPEWANRNDDA</sequence>
<gene>
    <name evidence="1" type="ORF">KCQ71_13835</name>
</gene>
<protein>
    <recommendedName>
        <fullName evidence="3">Helix-turn-helix domain-containing protein</fullName>
    </recommendedName>
</protein>
<dbReference type="EMBL" id="JAGSHT010000013">
    <property type="protein sequence ID" value="MBZ2197241.1"/>
    <property type="molecule type" value="Genomic_DNA"/>
</dbReference>
<evidence type="ECO:0000313" key="1">
    <source>
        <dbReference type="EMBL" id="MBZ2197241.1"/>
    </source>
</evidence>
<comment type="caution">
    <text evidence="1">The sequence shown here is derived from an EMBL/GenBank/DDBJ whole genome shotgun (WGS) entry which is preliminary data.</text>
</comment>
<keyword evidence="2" id="KW-1185">Reference proteome</keyword>
<dbReference type="SUPFAM" id="SSF46955">
    <property type="entry name" value="Putative DNA-binding domain"/>
    <property type="match status" value="1"/>
</dbReference>
<name>A0ABS7SA66_9MICO</name>
<dbReference type="Proteomes" id="UP000826651">
    <property type="component" value="Unassembled WGS sequence"/>
</dbReference>